<evidence type="ECO:0000256" key="3">
    <source>
        <dbReference type="ARBA" id="ARBA00022821"/>
    </source>
</evidence>
<dbReference type="PANTHER" id="PTHR33463">
    <property type="entry name" value="NB-ARC DOMAIN-CONTAINING PROTEIN-RELATED"/>
    <property type="match status" value="1"/>
</dbReference>
<reference evidence="6" key="1">
    <citation type="submission" date="2020-09" db="EMBL/GenBank/DDBJ databases">
        <title>Genome-Enabled Discovery of Anthraquinone Biosynthesis in Senna tora.</title>
        <authorList>
            <person name="Kang S.-H."/>
            <person name="Pandey R.P."/>
            <person name="Lee C.-M."/>
            <person name="Sim J.-S."/>
            <person name="Jeong J.-T."/>
            <person name="Choi B.-S."/>
            <person name="Jung M."/>
            <person name="Ginzburg D."/>
            <person name="Zhao K."/>
            <person name="Won S.Y."/>
            <person name="Oh T.-J."/>
            <person name="Yu Y."/>
            <person name="Kim N.-H."/>
            <person name="Lee O.R."/>
            <person name="Lee T.-H."/>
            <person name="Bashyal P."/>
            <person name="Kim T.-S."/>
            <person name="Lee W.-H."/>
            <person name="Kawkins C."/>
            <person name="Kim C.-K."/>
            <person name="Kim J.S."/>
            <person name="Ahn B.O."/>
            <person name="Rhee S.Y."/>
            <person name="Sohng J.K."/>
        </authorList>
    </citation>
    <scope>NUCLEOTIDE SEQUENCE</scope>
    <source>
        <tissue evidence="6">Leaf</tissue>
    </source>
</reference>
<sequence length="1728" mass="197785">MEGLLLPSVDSILKFTLLYSIRRNISYLIKYRSYLEELELRVRNLEVLSHNLERQVRNEAEIPAEVQLWLKDVADLLLEKEKLLELYSGRPLRRYKFSKEARKMIRKILILARGVHFDRISDLPASVDPNMLVQFESRMRTSRHIIRLLEDNSIGIVIVHGMSGVGKTTLAKEVGRYAVELGLFDVVVCSVVSQVPNVNRIQDEIADALGLRLGYQEGQLGRTFEFYQMLRCSDDSDERDVQVLIILDDVWSHLDIYEIGIPLSNYGVRCKVLLTSRNATPVDLPMAIVPVTTLSNEEAFLLFNQIVGKTVYSEYSDLAWEIVKTCEGLPLAIEAVAQELRGQPLSDWNLALQLLRRSITEFNSGILSSVKLSYDYLSDKDKFMFLLCSIFGEQIYHDDLLKYCWGLGLFEGADSVGEARSRVYNLMSLLKERYLLLEGRTSEYGKMHKIYRDFAIGVVSSDPDWFIVREDGWPIEWPEDENKMAKLTYVSLLFCNDMHQLPHEIIPESLPWHNLQRYNIMIGEDFQCSSEHEAFKVLKLNHNKGNIAGSKDWIESLLGSCEQLWLKEFKGSKNVLLESNGDQFRWLKHIHIQDNAELEYLPPELFIECCPLLKSVFNISAHECLFQLREMEISGCTNMVAVANNDRDDVKLVDGHPFFEGVPWDFGFPHLHDLTLKDLDNLNGFFTKVASSREIILAEANIYSGSLFLNLVVALPLMKHLKLINIPNIRHLIASTITDRRDQVVPLQNLETMEIIGCNDLCNLFVVEGSNIDENYGGLLPELRQLCLRNLGSFRGIIGDNHPWRILNFKTLNQLTVCNCNQLKYILSLHVPNNLKLQNIDVSDCAMLEQVFVYGDTEMAKSNSMVLPLLQSLKLSNLPKLASICFGSRHLISVQLYKCNSLKYVFPLSVARRLSSLQELKIISCARIGEIVTRETGSAAADTVEFPRLDTLILEKLPKFTRFCHSGCTVKWHSLEMVRVVECPKIEKSTLGKVDRPLLKSVEVIDCNPWENPHNLSNINYLFDLTDELADLTGLTIEDSEHLKRYMKMEIRDSSFAELKVLEARQCDTELTKFLSILLHRSHKLEKLTVENCKLLEQLFDLGGIDKGENRKFPNLNTMRLCDLPKLNCIWNEDASGIFHLGKLVKLEIINCGLLKNLVSTGFVENLVQLEELSIDSCEMIEEVVTFKVGEEKMEEQQVRSFPNLKNVELVSLPNFLKFKSGNYHFRFPNLLSLSIDHCPNMEAFTTGFLSAQAPSFNSGTSEHTRDDIMDVYPKLQILKLVGLDTFEEIWQQGLFSTKSFCELKELEAHTLGNLKYIFPSSMLPRLEKLETLVVNECSSLNNVFQLTHNMVIELPMLRNLILSRLPSLKHVVDKNSIMVLQNLEIIKVKCCDFLRHLLLPYSSCLKLKEIEISECKVLEEIFIDTQEEIRDGKAIRHLESLILENLPKLSHLPLENFEFPSLVEVRIVDCPLLNTYKPGNTEDVCCTADFFTNKDSFDKLKKLHLINVGGCQNIWNSDLSSSSPSRLKNTNVGESSTVSNKWWKLKKTTEQRSDGVDGKELLPVLDELVLSDLPSMQLWKQEPEIQVLRNLTSIEIIRCKSIQKLFSISVAENLDALELLKLYECESLQQVVQGGEKGEKQMFRNLKCLILKHLPSLTSFCKQKFDCEFTQLKMVRVENIPNMTTFIEGSLTTPKLKEVYVTHVTKCWRGDLNATINYLHQNQVFGY</sequence>
<keyword evidence="7" id="KW-1185">Reference proteome</keyword>
<comment type="similarity">
    <text evidence="1">Belongs to the disease resistance NB-LRR family.</text>
</comment>
<organism evidence="6 7">
    <name type="scientific">Senna tora</name>
    <dbReference type="NCBI Taxonomy" id="362788"/>
    <lineage>
        <taxon>Eukaryota</taxon>
        <taxon>Viridiplantae</taxon>
        <taxon>Streptophyta</taxon>
        <taxon>Embryophyta</taxon>
        <taxon>Tracheophyta</taxon>
        <taxon>Spermatophyta</taxon>
        <taxon>Magnoliopsida</taxon>
        <taxon>eudicotyledons</taxon>
        <taxon>Gunneridae</taxon>
        <taxon>Pentapetalae</taxon>
        <taxon>rosids</taxon>
        <taxon>fabids</taxon>
        <taxon>Fabales</taxon>
        <taxon>Fabaceae</taxon>
        <taxon>Caesalpinioideae</taxon>
        <taxon>Cassia clade</taxon>
        <taxon>Senna</taxon>
    </lineage>
</organism>
<gene>
    <name evidence="6" type="ORF">G2W53_002239</name>
</gene>
<dbReference type="Gene3D" id="3.80.10.10">
    <property type="entry name" value="Ribonuclease Inhibitor"/>
    <property type="match status" value="5"/>
</dbReference>
<dbReference type="GO" id="GO:0043531">
    <property type="term" value="F:ADP binding"/>
    <property type="evidence" value="ECO:0007669"/>
    <property type="project" value="InterPro"/>
</dbReference>
<dbReference type="InterPro" id="IPR003593">
    <property type="entry name" value="AAA+_ATPase"/>
</dbReference>
<dbReference type="PRINTS" id="PR00364">
    <property type="entry name" value="DISEASERSIST"/>
</dbReference>
<dbReference type="InterPro" id="IPR042197">
    <property type="entry name" value="Apaf_helical"/>
</dbReference>
<dbReference type="InterPro" id="IPR002182">
    <property type="entry name" value="NB-ARC"/>
</dbReference>
<evidence type="ECO:0000256" key="2">
    <source>
        <dbReference type="ARBA" id="ARBA00022741"/>
    </source>
</evidence>
<dbReference type="SMART" id="SM00382">
    <property type="entry name" value="AAA"/>
    <property type="match status" value="1"/>
</dbReference>
<evidence type="ECO:0000313" key="7">
    <source>
        <dbReference type="Proteomes" id="UP000634136"/>
    </source>
</evidence>
<dbReference type="SUPFAM" id="SSF52058">
    <property type="entry name" value="L domain-like"/>
    <property type="match status" value="1"/>
</dbReference>
<dbReference type="Gene3D" id="1.10.8.430">
    <property type="entry name" value="Helical domain of apoptotic protease-activating factors"/>
    <property type="match status" value="1"/>
</dbReference>
<proteinExistence type="inferred from homology"/>
<dbReference type="GO" id="GO:0005524">
    <property type="term" value="F:ATP binding"/>
    <property type="evidence" value="ECO:0007669"/>
    <property type="project" value="UniProtKB-KW"/>
</dbReference>
<dbReference type="Gene3D" id="3.40.50.300">
    <property type="entry name" value="P-loop containing nucleotide triphosphate hydrolases"/>
    <property type="match status" value="1"/>
</dbReference>
<dbReference type="InterPro" id="IPR032675">
    <property type="entry name" value="LRR_dom_sf"/>
</dbReference>
<accession>A0A834XHG3</accession>
<feature type="domain" description="AAA+ ATPase" evidence="5">
    <location>
        <begin position="153"/>
        <end position="304"/>
    </location>
</feature>
<comment type="caution">
    <text evidence="6">The sequence shown here is derived from an EMBL/GenBank/DDBJ whole genome shotgun (WGS) entry which is preliminary data.</text>
</comment>
<evidence type="ECO:0000259" key="5">
    <source>
        <dbReference type="SMART" id="SM00382"/>
    </source>
</evidence>
<dbReference type="InterPro" id="IPR050905">
    <property type="entry name" value="Plant_NBS-LRR"/>
</dbReference>
<dbReference type="Proteomes" id="UP000634136">
    <property type="component" value="Unassembled WGS sequence"/>
</dbReference>
<keyword evidence="2" id="KW-0547">Nucleotide-binding</keyword>
<dbReference type="InterPro" id="IPR057135">
    <property type="entry name" value="At4g27190-like_LRR"/>
</dbReference>
<dbReference type="GO" id="GO:0006952">
    <property type="term" value="P:defense response"/>
    <property type="evidence" value="ECO:0007669"/>
    <property type="project" value="UniProtKB-KW"/>
</dbReference>
<dbReference type="Pfam" id="PF00931">
    <property type="entry name" value="NB-ARC"/>
    <property type="match status" value="1"/>
</dbReference>
<name>A0A834XHG3_9FABA</name>
<dbReference type="Pfam" id="PF23247">
    <property type="entry name" value="LRR_RPS2"/>
    <property type="match status" value="4"/>
</dbReference>
<evidence type="ECO:0000256" key="4">
    <source>
        <dbReference type="ARBA" id="ARBA00022840"/>
    </source>
</evidence>
<dbReference type="InterPro" id="IPR027417">
    <property type="entry name" value="P-loop_NTPase"/>
</dbReference>
<evidence type="ECO:0000313" key="6">
    <source>
        <dbReference type="EMBL" id="KAF7845334.1"/>
    </source>
</evidence>
<evidence type="ECO:0000256" key="1">
    <source>
        <dbReference type="ARBA" id="ARBA00008894"/>
    </source>
</evidence>
<keyword evidence="4" id="KW-0067">ATP-binding</keyword>
<dbReference type="SUPFAM" id="SSF52047">
    <property type="entry name" value="RNI-like"/>
    <property type="match status" value="3"/>
</dbReference>
<keyword evidence="3" id="KW-0611">Plant defense</keyword>
<dbReference type="PANTHER" id="PTHR33463:SF147">
    <property type="entry name" value="NB-ARC DOMAIN-CONTAINING PROTEIN"/>
    <property type="match status" value="1"/>
</dbReference>
<dbReference type="OrthoDB" id="1430766at2759"/>
<dbReference type="SUPFAM" id="SSF52540">
    <property type="entry name" value="P-loop containing nucleoside triphosphate hydrolases"/>
    <property type="match status" value="1"/>
</dbReference>
<dbReference type="EMBL" id="JAAIUW010000001">
    <property type="protein sequence ID" value="KAF7845334.1"/>
    <property type="molecule type" value="Genomic_DNA"/>
</dbReference>
<protein>
    <submittedName>
        <fullName evidence="6">Putative disease resistance protein</fullName>
    </submittedName>
</protein>